<feature type="transmembrane region" description="Helical" evidence="1">
    <location>
        <begin position="35"/>
        <end position="54"/>
    </location>
</feature>
<evidence type="ECO:0000256" key="1">
    <source>
        <dbReference type="SAM" id="Phobius"/>
    </source>
</evidence>
<dbReference type="OrthoDB" id="162956at2"/>
<feature type="transmembrane region" description="Helical" evidence="1">
    <location>
        <begin position="215"/>
        <end position="237"/>
    </location>
</feature>
<keyword evidence="1" id="KW-0472">Membrane</keyword>
<feature type="transmembrane region" description="Helical" evidence="1">
    <location>
        <begin position="107"/>
        <end position="128"/>
    </location>
</feature>
<dbReference type="RefSeq" id="WP_061915569.1">
    <property type="nucleotide sequence ID" value="NZ_DF967971.1"/>
</dbReference>
<organism evidence="2 3">
    <name type="scientific">Bellilinea caldifistulae</name>
    <dbReference type="NCBI Taxonomy" id="360411"/>
    <lineage>
        <taxon>Bacteria</taxon>
        <taxon>Bacillati</taxon>
        <taxon>Chloroflexota</taxon>
        <taxon>Anaerolineae</taxon>
        <taxon>Anaerolineales</taxon>
        <taxon>Anaerolineaceae</taxon>
        <taxon>Bellilinea</taxon>
    </lineage>
</organism>
<protein>
    <submittedName>
        <fullName evidence="2">Uncharacterized protein</fullName>
    </submittedName>
</protein>
<feature type="transmembrane region" description="Helical" evidence="1">
    <location>
        <begin position="179"/>
        <end position="203"/>
    </location>
</feature>
<sequence length="250" mass="28053">MSWFQPYSGLIFFVLSLLMYLVVQRRLHREIQGVFLLLTRSPALALGLFALLFFPGVLIHEASHWIIAKLVGVRTGKFSLIPQLQPDGTLRLGYVEAAPADVFRETLIGAAPFMSGVLTVGWIALFPLKIMSFGQIQSVASFWSALAEMVSLPDFWLWFYLAFTISSTMLPSASDRRAWLPALLIISMILLIFLLAGAGDWLLAMVEPINRILSALALVFVFSLLLHVCLILPFWLLRRFLSRITGLEVI</sequence>
<dbReference type="Proteomes" id="UP000050514">
    <property type="component" value="Unassembled WGS sequence"/>
</dbReference>
<reference evidence="2 3" key="1">
    <citation type="submission" date="2015-07" db="EMBL/GenBank/DDBJ databases">
        <title>Draft genome of Bellilinea caldifistulae DSM 17877.</title>
        <authorList>
            <person name="Hemp J."/>
            <person name="Ward L.M."/>
            <person name="Pace L.A."/>
            <person name="Fischer W.W."/>
        </authorList>
    </citation>
    <scope>NUCLEOTIDE SEQUENCE [LARGE SCALE GENOMIC DNA]</scope>
    <source>
        <strain evidence="2 3">GOMI-1</strain>
    </source>
</reference>
<dbReference type="EMBL" id="LGHJ01000018">
    <property type="protein sequence ID" value="KPL74245.1"/>
    <property type="molecule type" value="Genomic_DNA"/>
</dbReference>
<dbReference type="AlphaFoldDB" id="A0A0P6X0A3"/>
<dbReference type="STRING" id="360411.AC812_13160"/>
<keyword evidence="1" id="KW-0812">Transmembrane</keyword>
<keyword evidence="3" id="KW-1185">Reference proteome</keyword>
<feature type="transmembrane region" description="Helical" evidence="1">
    <location>
        <begin position="140"/>
        <end position="159"/>
    </location>
</feature>
<evidence type="ECO:0000313" key="2">
    <source>
        <dbReference type="EMBL" id="KPL74245.1"/>
    </source>
</evidence>
<proteinExistence type="predicted"/>
<comment type="caution">
    <text evidence="2">The sequence shown here is derived from an EMBL/GenBank/DDBJ whole genome shotgun (WGS) entry which is preliminary data.</text>
</comment>
<keyword evidence="1" id="KW-1133">Transmembrane helix</keyword>
<evidence type="ECO:0000313" key="3">
    <source>
        <dbReference type="Proteomes" id="UP000050514"/>
    </source>
</evidence>
<gene>
    <name evidence="2" type="ORF">AC812_13160</name>
</gene>
<feature type="transmembrane region" description="Helical" evidence="1">
    <location>
        <begin position="6"/>
        <end position="23"/>
    </location>
</feature>
<accession>A0A0P6X0A3</accession>
<name>A0A0P6X0A3_9CHLR</name>